<evidence type="ECO:0000313" key="2">
    <source>
        <dbReference type="EMBL" id="MEQ5844424.1"/>
    </source>
</evidence>
<geneLocation type="plasmid" evidence="2">
    <name>pl1</name>
</geneLocation>
<evidence type="ECO:0000313" key="3">
    <source>
        <dbReference type="Proteomes" id="UP001469089"/>
    </source>
</evidence>
<dbReference type="RefSeq" id="WP_349546021.1">
    <property type="nucleotide sequence ID" value="NZ_JAOALG010000003.1"/>
</dbReference>
<sequence length="163" mass="17931">MLIRERGKLITLLRPQKTEQGGASSRARHVVMGVFRVDDEVPVEVLETLSRDERRTLAEWLKAYQRSQTLAQAQVSLRSAPAQLDELVSALATAAELLQPDRADHMWQQITAIARLLRRAGHPKPKAARPPASMPGQMDLVDALDTRDAGTSIGDTRDMGASS</sequence>
<accession>A0ABV1LYQ8</accession>
<proteinExistence type="predicted"/>
<protein>
    <submittedName>
        <fullName evidence="2">Uncharacterized protein</fullName>
    </submittedName>
</protein>
<dbReference type="Proteomes" id="UP001469089">
    <property type="component" value="Unassembled WGS sequence"/>
</dbReference>
<comment type="caution">
    <text evidence="2">The sequence shown here is derived from an EMBL/GenBank/DDBJ whole genome shotgun (WGS) entry which is preliminary data.</text>
</comment>
<keyword evidence="2" id="KW-0614">Plasmid</keyword>
<evidence type="ECO:0000256" key="1">
    <source>
        <dbReference type="SAM" id="MobiDB-lite"/>
    </source>
</evidence>
<reference evidence="2 3" key="1">
    <citation type="journal article" date="2024" name="Chem. Sci.">
        <title>Discovery of a lagriamide polyketide by integrated genome mining, isotopic labeling, and untargeted metabolomics.</title>
        <authorList>
            <person name="Fergusson C.H."/>
            <person name="Saulog J."/>
            <person name="Paulo B.S."/>
            <person name="Wilson D.M."/>
            <person name="Liu D.Y."/>
            <person name="Morehouse N.J."/>
            <person name="Waterworth S."/>
            <person name="Barkei J."/>
            <person name="Gray C.A."/>
            <person name="Kwan J.C."/>
            <person name="Eustaquio A.S."/>
            <person name="Linington R.G."/>
        </authorList>
    </citation>
    <scope>NUCLEOTIDE SEQUENCE [LARGE SCALE GENOMIC DNA]</scope>
    <source>
        <strain evidence="2 3">RL17-338-BIF-B</strain>
    </source>
</reference>
<keyword evidence="3" id="KW-1185">Reference proteome</keyword>
<organism evidence="2 3">
    <name type="scientific">Paraburkholderia acidicola</name>
    <dbReference type="NCBI Taxonomy" id="1912599"/>
    <lineage>
        <taxon>Bacteria</taxon>
        <taxon>Pseudomonadati</taxon>
        <taxon>Pseudomonadota</taxon>
        <taxon>Betaproteobacteria</taxon>
        <taxon>Burkholderiales</taxon>
        <taxon>Burkholderiaceae</taxon>
        <taxon>Paraburkholderia</taxon>
    </lineage>
</organism>
<gene>
    <name evidence="2" type="ORF">N0A02_33760</name>
</gene>
<dbReference type="EMBL" id="JAOALG010000003">
    <property type="protein sequence ID" value="MEQ5844424.1"/>
    <property type="molecule type" value="Genomic_DNA"/>
</dbReference>
<feature type="region of interest" description="Disordered" evidence="1">
    <location>
        <begin position="121"/>
        <end position="163"/>
    </location>
</feature>
<name>A0ABV1LYQ8_9BURK</name>